<organism evidence="2 4">
    <name type="scientific">Gigaspora rosea</name>
    <dbReference type="NCBI Taxonomy" id="44941"/>
    <lineage>
        <taxon>Eukaryota</taxon>
        <taxon>Fungi</taxon>
        <taxon>Fungi incertae sedis</taxon>
        <taxon>Mucoromycota</taxon>
        <taxon>Glomeromycotina</taxon>
        <taxon>Glomeromycetes</taxon>
        <taxon>Diversisporales</taxon>
        <taxon>Gigasporaceae</taxon>
        <taxon>Gigaspora</taxon>
    </lineage>
</organism>
<proteinExistence type="predicted"/>
<reference evidence="2 4" key="1">
    <citation type="submission" date="2018-06" db="EMBL/GenBank/DDBJ databases">
        <title>Comparative genomics reveals the genomic features of Rhizophagus irregularis, R. cerebriforme, R. diaphanum and Gigaspora rosea, and their symbiotic lifestyle signature.</title>
        <authorList>
            <person name="Morin E."/>
            <person name="San Clemente H."/>
            <person name="Chen E.C.H."/>
            <person name="De La Providencia I."/>
            <person name="Hainaut M."/>
            <person name="Kuo A."/>
            <person name="Kohler A."/>
            <person name="Murat C."/>
            <person name="Tang N."/>
            <person name="Roy S."/>
            <person name="Loubradou J."/>
            <person name="Henrissat B."/>
            <person name="Grigoriev I.V."/>
            <person name="Corradi N."/>
            <person name="Roux C."/>
            <person name="Martin F.M."/>
        </authorList>
    </citation>
    <scope>NUCLEOTIDE SEQUENCE [LARGE SCALE GENOMIC DNA]</scope>
    <source>
        <strain evidence="2 4">DAOM 194757</strain>
    </source>
</reference>
<evidence type="ECO:0000313" key="3">
    <source>
        <dbReference type="EMBL" id="RIB08362.1"/>
    </source>
</evidence>
<keyword evidence="4" id="KW-1185">Reference proteome</keyword>
<evidence type="ECO:0000313" key="4">
    <source>
        <dbReference type="Proteomes" id="UP000266673"/>
    </source>
</evidence>
<comment type="caution">
    <text evidence="2">The sequence shown here is derived from an EMBL/GenBank/DDBJ whole genome shotgun (WGS) entry which is preliminary data.</text>
</comment>
<keyword evidence="1" id="KW-0812">Transmembrane</keyword>
<dbReference type="EMBL" id="QKWP01002131">
    <property type="protein sequence ID" value="RIB04675.1"/>
    <property type="molecule type" value="Genomic_DNA"/>
</dbReference>
<accession>A0A397U330</accession>
<keyword evidence="1" id="KW-0472">Membrane</keyword>
<feature type="transmembrane region" description="Helical" evidence="1">
    <location>
        <begin position="5"/>
        <end position="22"/>
    </location>
</feature>
<gene>
    <name evidence="3" type="ORF">C2G38_2111291</name>
    <name evidence="2" type="ORF">C2G38_2120144</name>
</gene>
<keyword evidence="1" id="KW-1133">Transmembrane helix</keyword>
<dbReference type="EMBL" id="QKWP01001518">
    <property type="protein sequence ID" value="RIB08362.1"/>
    <property type="molecule type" value="Genomic_DNA"/>
</dbReference>
<feature type="transmembrane region" description="Helical" evidence="1">
    <location>
        <begin position="28"/>
        <end position="47"/>
    </location>
</feature>
<feature type="non-terminal residue" evidence="2">
    <location>
        <position position="77"/>
    </location>
</feature>
<protein>
    <submittedName>
        <fullName evidence="2">Uncharacterized protein</fullName>
    </submittedName>
</protein>
<evidence type="ECO:0000313" key="2">
    <source>
        <dbReference type="EMBL" id="RIB04675.1"/>
    </source>
</evidence>
<evidence type="ECO:0000256" key="1">
    <source>
        <dbReference type="SAM" id="Phobius"/>
    </source>
</evidence>
<dbReference type="Proteomes" id="UP000266673">
    <property type="component" value="Unassembled WGS sequence"/>
</dbReference>
<sequence length="77" mass="9640">MYIFFLFFFPLFRLIFLFLFLYSIHNFFFYTSFHTFFSVMTTCLMVLRRRKSTVEFSRSCVHADSQFFSYFFFLFSL</sequence>
<name>A0A397U330_9GLOM</name>
<dbReference type="AlphaFoldDB" id="A0A397U330"/>